<gene>
    <name evidence="1" type="ORF">EAH86_07195</name>
</gene>
<comment type="caution">
    <text evidence="1">The sequence shown here is derived from an EMBL/GenBank/DDBJ whole genome shotgun (WGS) entry which is preliminary data.</text>
</comment>
<evidence type="ECO:0000313" key="1">
    <source>
        <dbReference type="EMBL" id="TPG18169.1"/>
    </source>
</evidence>
<dbReference type="AlphaFoldDB" id="A0A502D1A5"/>
<accession>A0A502D1A5</accession>
<dbReference type="OrthoDB" id="3384378at2"/>
<proteinExistence type="predicted"/>
<keyword evidence="2" id="KW-1185">Reference proteome</keyword>
<organism evidence="1 2">
    <name type="scientific">Pedococcus bigeumensis</name>
    <dbReference type="NCBI Taxonomy" id="433644"/>
    <lineage>
        <taxon>Bacteria</taxon>
        <taxon>Bacillati</taxon>
        <taxon>Actinomycetota</taxon>
        <taxon>Actinomycetes</taxon>
        <taxon>Micrococcales</taxon>
        <taxon>Intrasporangiaceae</taxon>
        <taxon>Pedococcus</taxon>
    </lineage>
</organism>
<dbReference type="EMBL" id="RCZM01000002">
    <property type="protein sequence ID" value="TPG18169.1"/>
    <property type="molecule type" value="Genomic_DNA"/>
</dbReference>
<evidence type="ECO:0000313" key="2">
    <source>
        <dbReference type="Proteomes" id="UP000317722"/>
    </source>
</evidence>
<sequence>MSAVSTRRIPHTPPPSFEGVAGELAVGTCGRGSGCPSPRTYLADGRRICWHRRAPDGWRLAIDAELTSQPVPPSLGIRVATTSPSEFWPAWTRTEVVCKLLDVPVLVWLTRHGLHSEPAAVRLHTVVTADGLVVTVGARPV</sequence>
<dbReference type="RefSeq" id="WP_140738247.1">
    <property type="nucleotide sequence ID" value="NZ_RCZM01000002.1"/>
</dbReference>
<reference evidence="1 2" key="1">
    <citation type="journal article" date="2019" name="Environ. Microbiol.">
        <title>Species interactions and distinct microbial communities in high Arctic permafrost affected cryosols are associated with the CH4 and CO2 gas fluxes.</title>
        <authorList>
            <person name="Altshuler I."/>
            <person name="Hamel J."/>
            <person name="Turney S."/>
            <person name="Magnuson E."/>
            <person name="Levesque R."/>
            <person name="Greer C."/>
            <person name="Whyte L.G."/>
        </authorList>
    </citation>
    <scope>NUCLEOTIDE SEQUENCE [LARGE SCALE GENOMIC DNA]</scope>
    <source>
        <strain evidence="1 2">S9.3A</strain>
    </source>
</reference>
<protein>
    <submittedName>
        <fullName evidence="1">Uncharacterized protein</fullName>
    </submittedName>
</protein>
<dbReference type="Proteomes" id="UP000317722">
    <property type="component" value="Unassembled WGS sequence"/>
</dbReference>
<name>A0A502D1A5_9MICO</name>